<proteinExistence type="predicted"/>
<dbReference type="PANTHER" id="PTHR16840">
    <property type="entry name" value="GROWTH ARREST-SPECIFIC PROTEIN 1"/>
    <property type="match status" value="1"/>
</dbReference>
<dbReference type="InterPro" id="IPR039596">
    <property type="entry name" value="GAS1"/>
</dbReference>
<dbReference type="Proteomes" id="UP000326759">
    <property type="component" value="Unassembled WGS sequence"/>
</dbReference>
<dbReference type="AlphaFoldDB" id="A0A5N5TKM6"/>
<keyword evidence="3" id="KW-1185">Reference proteome</keyword>
<dbReference type="EMBL" id="SEYY01000688">
    <property type="protein sequence ID" value="KAB7506724.1"/>
    <property type="molecule type" value="Genomic_DNA"/>
</dbReference>
<evidence type="ECO:0008006" key="4">
    <source>
        <dbReference type="Google" id="ProtNLM"/>
    </source>
</evidence>
<organism evidence="2 3">
    <name type="scientific">Armadillidium nasatum</name>
    <dbReference type="NCBI Taxonomy" id="96803"/>
    <lineage>
        <taxon>Eukaryota</taxon>
        <taxon>Metazoa</taxon>
        <taxon>Ecdysozoa</taxon>
        <taxon>Arthropoda</taxon>
        <taxon>Crustacea</taxon>
        <taxon>Multicrustacea</taxon>
        <taxon>Malacostraca</taxon>
        <taxon>Eumalacostraca</taxon>
        <taxon>Peracarida</taxon>
        <taxon>Isopoda</taxon>
        <taxon>Oniscidea</taxon>
        <taxon>Crinocheta</taxon>
        <taxon>Armadillidiidae</taxon>
        <taxon>Armadillidium</taxon>
    </lineage>
</organism>
<evidence type="ECO:0000313" key="2">
    <source>
        <dbReference type="EMBL" id="KAB7506724.1"/>
    </source>
</evidence>
<gene>
    <name evidence="2" type="ORF">Anas_10089</name>
</gene>
<feature type="chain" id="PRO_5024406871" description="Chondroitin proteoglycan 4 domain-containing protein" evidence="1">
    <location>
        <begin position="21"/>
        <end position="144"/>
    </location>
</feature>
<accession>A0A5N5TKM6</accession>
<name>A0A5N5TKM6_9CRUS</name>
<evidence type="ECO:0000256" key="1">
    <source>
        <dbReference type="SAM" id="SignalP"/>
    </source>
</evidence>
<dbReference type="GO" id="GO:0051726">
    <property type="term" value="P:regulation of cell cycle"/>
    <property type="evidence" value="ECO:0007669"/>
    <property type="project" value="InterPro"/>
</dbReference>
<protein>
    <recommendedName>
        <fullName evidence="4">Chondroitin proteoglycan 4 domain-containing protein</fullName>
    </recommendedName>
</protein>
<keyword evidence="1" id="KW-0732">Signal</keyword>
<sequence>MTNHCLFVMFTFLTLTVDDAFQDHPDEETHFKSFGKYDHDATEENMTNIIATDDGTLNFTMKPDVTCDDARIKCALRQGCGTALQSYMLDCADIMHGRTTQCDEFCKASLIALTSTEEGESLVNKLVSAEAKVTGIVDIILKVI</sequence>
<reference evidence="2 3" key="1">
    <citation type="journal article" date="2019" name="PLoS Biol.">
        <title>Sex chromosomes control vertical transmission of feminizing Wolbachia symbionts in an isopod.</title>
        <authorList>
            <person name="Becking T."/>
            <person name="Chebbi M.A."/>
            <person name="Giraud I."/>
            <person name="Moumen B."/>
            <person name="Laverre T."/>
            <person name="Caubet Y."/>
            <person name="Peccoud J."/>
            <person name="Gilbert C."/>
            <person name="Cordaux R."/>
        </authorList>
    </citation>
    <scope>NUCLEOTIDE SEQUENCE [LARGE SCALE GENOMIC DNA]</scope>
    <source>
        <strain evidence="2">ANa2</strain>
        <tissue evidence="2">Whole body excluding digestive tract and cuticle</tissue>
    </source>
</reference>
<dbReference type="PANTHER" id="PTHR16840:SF3">
    <property type="entry name" value="GROWTH ARREST-SPECIFIC PROTEIN 1"/>
    <property type="match status" value="1"/>
</dbReference>
<comment type="caution">
    <text evidence="2">The sequence shown here is derived from an EMBL/GenBank/DDBJ whole genome shotgun (WGS) entry which is preliminary data.</text>
</comment>
<dbReference type="OrthoDB" id="5950623at2759"/>
<feature type="signal peptide" evidence="1">
    <location>
        <begin position="1"/>
        <end position="20"/>
    </location>
</feature>
<evidence type="ECO:0000313" key="3">
    <source>
        <dbReference type="Proteomes" id="UP000326759"/>
    </source>
</evidence>